<evidence type="ECO:0000313" key="8">
    <source>
        <dbReference type="Proteomes" id="UP000027920"/>
    </source>
</evidence>
<evidence type="ECO:0000313" key="7">
    <source>
        <dbReference type="EMBL" id="KEF62903.1"/>
    </source>
</evidence>
<comment type="similarity">
    <text evidence="2">Belongs to the oxygen-dependent FAD-linked oxidoreductase family.</text>
</comment>
<dbReference type="PANTHER" id="PTHR42973">
    <property type="entry name" value="BINDING OXIDOREDUCTASE, PUTATIVE (AFU_ORTHOLOGUE AFUA_1G17690)-RELATED"/>
    <property type="match status" value="1"/>
</dbReference>
<keyword evidence="5" id="KW-0560">Oxidoreductase</keyword>
<evidence type="ECO:0000256" key="5">
    <source>
        <dbReference type="ARBA" id="ARBA00023002"/>
    </source>
</evidence>
<dbReference type="PANTHER" id="PTHR42973:SF39">
    <property type="entry name" value="FAD-BINDING PCMH-TYPE DOMAIN-CONTAINING PROTEIN"/>
    <property type="match status" value="1"/>
</dbReference>
<keyword evidence="3" id="KW-0285">Flavoprotein</keyword>
<dbReference type="STRING" id="1182545.A0A072PU80"/>
<dbReference type="GO" id="GO:0071949">
    <property type="term" value="F:FAD binding"/>
    <property type="evidence" value="ECO:0007669"/>
    <property type="project" value="InterPro"/>
</dbReference>
<dbReference type="InterPro" id="IPR050416">
    <property type="entry name" value="FAD-linked_Oxidoreductase"/>
</dbReference>
<keyword evidence="4" id="KW-0274">FAD</keyword>
<dbReference type="SUPFAM" id="SSF56176">
    <property type="entry name" value="FAD-binding/transporter-associated domain-like"/>
    <property type="match status" value="1"/>
</dbReference>
<organism evidence="7 8">
    <name type="scientific">Exophiala aquamarina CBS 119918</name>
    <dbReference type="NCBI Taxonomy" id="1182545"/>
    <lineage>
        <taxon>Eukaryota</taxon>
        <taxon>Fungi</taxon>
        <taxon>Dikarya</taxon>
        <taxon>Ascomycota</taxon>
        <taxon>Pezizomycotina</taxon>
        <taxon>Eurotiomycetes</taxon>
        <taxon>Chaetothyriomycetidae</taxon>
        <taxon>Chaetothyriales</taxon>
        <taxon>Herpotrichiellaceae</taxon>
        <taxon>Exophiala</taxon>
    </lineage>
</organism>
<dbReference type="PROSITE" id="PS51387">
    <property type="entry name" value="FAD_PCMH"/>
    <property type="match status" value="1"/>
</dbReference>
<dbReference type="VEuPathDB" id="FungiDB:A1O9_00877"/>
<name>A0A072PU80_9EURO</name>
<dbReference type="InterPro" id="IPR016166">
    <property type="entry name" value="FAD-bd_PCMH"/>
</dbReference>
<dbReference type="InterPro" id="IPR006094">
    <property type="entry name" value="Oxid_FAD_bind_N"/>
</dbReference>
<dbReference type="Proteomes" id="UP000027920">
    <property type="component" value="Unassembled WGS sequence"/>
</dbReference>
<dbReference type="RefSeq" id="XP_013265493.1">
    <property type="nucleotide sequence ID" value="XM_013410039.1"/>
</dbReference>
<dbReference type="InterPro" id="IPR006093">
    <property type="entry name" value="Oxy_OxRdtase_FAD_BS"/>
</dbReference>
<keyword evidence="8" id="KW-1185">Reference proteome</keyword>
<evidence type="ECO:0000256" key="2">
    <source>
        <dbReference type="ARBA" id="ARBA00005466"/>
    </source>
</evidence>
<dbReference type="InterPro" id="IPR016169">
    <property type="entry name" value="FAD-bd_PCMH_sub2"/>
</dbReference>
<protein>
    <recommendedName>
        <fullName evidence="6">FAD-binding PCMH-type domain-containing protein</fullName>
    </recommendedName>
</protein>
<dbReference type="HOGENOM" id="CLU_018354_9_0_1"/>
<dbReference type="EMBL" id="AMGV01000001">
    <property type="protein sequence ID" value="KEF62903.1"/>
    <property type="molecule type" value="Genomic_DNA"/>
</dbReference>
<dbReference type="AlphaFoldDB" id="A0A072PU80"/>
<evidence type="ECO:0000256" key="3">
    <source>
        <dbReference type="ARBA" id="ARBA00022630"/>
    </source>
</evidence>
<evidence type="ECO:0000259" key="6">
    <source>
        <dbReference type="PROSITE" id="PS51387"/>
    </source>
</evidence>
<sequence>MASEPTVAVSSPTYEPLRRRYFNSRVPNVKPAEIHCPRTTAEVAAIIKSARARNLKVGVRSGGHSFSCLSLVEDGLLIDTSQLNSEISYDSATKVVSFSPGRTVQDLASYMTSLARFFPFGHARKVGTGGFYLAGGQGCFLRGWGYTCDQWVTQIEVVVPSGDVVIASATQNADLYWAAPGSGVGFFGVVTRIWGRTLPAKKLFDTTLVFDVTDVFKPLLKWFFLTADRVPKYGSDLMFVTFYADKDTPDLGDESRAKRIMAAINQTIWADSLGEAEILASLWDAVPEEFQRVLAERVPLAERTWEFIWKVQDSFQPSGKGTRYRVIGAVTPAVYELPTRRATGNICPLGDYYPDEADHCLSLPQKCTVTTITCYQDASRDAAVDQWTAAAYREAEKVAIGQYVADYDPTQRQAKIMSDTALRKWLGIRSKWDPEDMFVGYRAFEKQLSEDVPMPKGV</sequence>
<comment type="cofactor">
    <cofactor evidence="1">
        <name>FAD</name>
        <dbReference type="ChEBI" id="CHEBI:57692"/>
    </cofactor>
</comment>
<gene>
    <name evidence="7" type="ORF">A1O9_00877</name>
</gene>
<accession>A0A072PU80</accession>
<dbReference type="Gene3D" id="3.30.465.10">
    <property type="match status" value="1"/>
</dbReference>
<dbReference type="PROSITE" id="PS00862">
    <property type="entry name" value="OX2_COVAL_FAD"/>
    <property type="match status" value="1"/>
</dbReference>
<feature type="domain" description="FAD-binding PCMH-type" evidence="6">
    <location>
        <begin position="27"/>
        <end position="200"/>
    </location>
</feature>
<evidence type="ECO:0000256" key="4">
    <source>
        <dbReference type="ARBA" id="ARBA00022827"/>
    </source>
</evidence>
<comment type="caution">
    <text evidence="7">The sequence shown here is derived from an EMBL/GenBank/DDBJ whole genome shotgun (WGS) entry which is preliminary data.</text>
</comment>
<dbReference type="Pfam" id="PF01565">
    <property type="entry name" value="FAD_binding_4"/>
    <property type="match status" value="1"/>
</dbReference>
<reference evidence="7 8" key="1">
    <citation type="submission" date="2013-03" db="EMBL/GenBank/DDBJ databases">
        <title>The Genome Sequence of Exophiala aquamarina CBS 119918.</title>
        <authorList>
            <consortium name="The Broad Institute Genomics Platform"/>
            <person name="Cuomo C."/>
            <person name="de Hoog S."/>
            <person name="Gorbushina A."/>
            <person name="Walker B."/>
            <person name="Young S.K."/>
            <person name="Zeng Q."/>
            <person name="Gargeya S."/>
            <person name="Fitzgerald M."/>
            <person name="Haas B."/>
            <person name="Abouelleil A."/>
            <person name="Allen A.W."/>
            <person name="Alvarado L."/>
            <person name="Arachchi H.M."/>
            <person name="Berlin A.M."/>
            <person name="Chapman S.B."/>
            <person name="Gainer-Dewar J."/>
            <person name="Goldberg J."/>
            <person name="Griggs A."/>
            <person name="Gujja S."/>
            <person name="Hansen M."/>
            <person name="Howarth C."/>
            <person name="Imamovic A."/>
            <person name="Ireland A."/>
            <person name="Larimer J."/>
            <person name="McCowan C."/>
            <person name="Murphy C."/>
            <person name="Pearson M."/>
            <person name="Poon T.W."/>
            <person name="Priest M."/>
            <person name="Roberts A."/>
            <person name="Saif S."/>
            <person name="Shea T."/>
            <person name="Sisk P."/>
            <person name="Sykes S."/>
            <person name="Wortman J."/>
            <person name="Nusbaum C."/>
            <person name="Birren B."/>
        </authorList>
    </citation>
    <scope>NUCLEOTIDE SEQUENCE [LARGE SCALE GENOMIC DNA]</scope>
    <source>
        <strain evidence="7 8">CBS 119918</strain>
    </source>
</reference>
<proteinExistence type="inferred from homology"/>
<dbReference type="GO" id="GO:0016491">
    <property type="term" value="F:oxidoreductase activity"/>
    <property type="evidence" value="ECO:0007669"/>
    <property type="project" value="UniProtKB-KW"/>
</dbReference>
<dbReference type="GeneID" id="25275827"/>
<evidence type="ECO:0000256" key="1">
    <source>
        <dbReference type="ARBA" id="ARBA00001974"/>
    </source>
</evidence>
<dbReference type="OrthoDB" id="415825at2759"/>
<dbReference type="InterPro" id="IPR036318">
    <property type="entry name" value="FAD-bd_PCMH-like_sf"/>
</dbReference>